<gene>
    <name evidence="2" type="ORF">NDU88_002915</name>
</gene>
<sequence length="68" mass="7528">MRPPRSAGKPEGEIRSPGNEVNKRVLREAHPYEAAKECVKAGRGDPFPRHRSQQAHPAYTSHAKKSIG</sequence>
<dbReference type="EMBL" id="JANPWB010000013">
    <property type="protein sequence ID" value="KAJ1105509.1"/>
    <property type="molecule type" value="Genomic_DNA"/>
</dbReference>
<feature type="region of interest" description="Disordered" evidence="1">
    <location>
        <begin position="1"/>
        <end position="68"/>
    </location>
</feature>
<feature type="compositionally biased region" description="Basic and acidic residues" evidence="1">
    <location>
        <begin position="21"/>
        <end position="48"/>
    </location>
</feature>
<name>A0AAV7MQT1_PLEWA</name>
<reference evidence="2" key="1">
    <citation type="journal article" date="2022" name="bioRxiv">
        <title>Sequencing and chromosome-scale assembly of the giantPleurodeles waltlgenome.</title>
        <authorList>
            <person name="Brown T."/>
            <person name="Elewa A."/>
            <person name="Iarovenko S."/>
            <person name="Subramanian E."/>
            <person name="Araus A.J."/>
            <person name="Petzold A."/>
            <person name="Susuki M."/>
            <person name="Suzuki K.-i.T."/>
            <person name="Hayashi T."/>
            <person name="Toyoda A."/>
            <person name="Oliveira C."/>
            <person name="Osipova E."/>
            <person name="Leigh N.D."/>
            <person name="Simon A."/>
            <person name="Yun M.H."/>
        </authorList>
    </citation>
    <scope>NUCLEOTIDE SEQUENCE</scope>
    <source>
        <strain evidence="2">20211129_DDA</strain>
        <tissue evidence="2">Liver</tissue>
    </source>
</reference>
<evidence type="ECO:0000313" key="3">
    <source>
        <dbReference type="Proteomes" id="UP001066276"/>
    </source>
</evidence>
<dbReference type="Proteomes" id="UP001066276">
    <property type="component" value="Chromosome 9"/>
</dbReference>
<protein>
    <submittedName>
        <fullName evidence="2">Uncharacterized protein</fullName>
    </submittedName>
</protein>
<proteinExistence type="predicted"/>
<evidence type="ECO:0000313" key="2">
    <source>
        <dbReference type="EMBL" id="KAJ1105509.1"/>
    </source>
</evidence>
<accession>A0AAV7MQT1</accession>
<dbReference type="AlphaFoldDB" id="A0AAV7MQT1"/>
<evidence type="ECO:0000256" key="1">
    <source>
        <dbReference type="SAM" id="MobiDB-lite"/>
    </source>
</evidence>
<organism evidence="2 3">
    <name type="scientific">Pleurodeles waltl</name>
    <name type="common">Iberian ribbed newt</name>
    <dbReference type="NCBI Taxonomy" id="8319"/>
    <lineage>
        <taxon>Eukaryota</taxon>
        <taxon>Metazoa</taxon>
        <taxon>Chordata</taxon>
        <taxon>Craniata</taxon>
        <taxon>Vertebrata</taxon>
        <taxon>Euteleostomi</taxon>
        <taxon>Amphibia</taxon>
        <taxon>Batrachia</taxon>
        <taxon>Caudata</taxon>
        <taxon>Salamandroidea</taxon>
        <taxon>Salamandridae</taxon>
        <taxon>Pleurodelinae</taxon>
        <taxon>Pleurodeles</taxon>
    </lineage>
</organism>
<keyword evidence="3" id="KW-1185">Reference proteome</keyword>
<comment type="caution">
    <text evidence="2">The sequence shown here is derived from an EMBL/GenBank/DDBJ whole genome shotgun (WGS) entry which is preliminary data.</text>
</comment>